<evidence type="ECO:0000256" key="3">
    <source>
        <dbReference type="ARBA" id="ARBA00022487"/>
    </source>
</evidence>
<dbReference type="EC" id="3.1.1.-" evidence="6"/>
<comment type="similarity">
    <text evidence="1 6">Belongs to the AB hydrolase superfamily.</text>
</comment>
<evidence type="ECO:0000259" key="9">
    <source>
        <dbReference type="Pfam" id="PF12697"/>
    </source>
</evidence>
<dbReference type="InterPro" id="IPR029058">
    <property type="entry name" value="AB_hydrolase_fold"/>
</dbReference>
<dbReference type="OMA" id="VMVCHHG"/>
<feature type="active site" evidence="7">
    <location>
        <position position="347"/>
    </location>
</feature>
<feature type="compositionally biased region" description="Acidic residues" evidence="8">
    <location>
        <begin position="22"/>
        <end position="32"/>
    </location>
</feature>
<organism evidence="10 11">
    <name type="scientific">Wolfiporia cocos (strain MD-104)</name>
    <name type="common">Brown rot fungus</name>
    <dbReference type="NCBI Taxonomy" id="742152"/>
    <lineage>
        <taxon>Eukaryota</taxon>
        <taxon>Fungi</taxon>
        <taxon>Dikarya</taxon>
        <taxon>Basidiomycota</taxon>
        <taxon>Agaricomycotina</taxon>
        <taxon>Agaricomycetes</taxon>
        <taxon>Polyporales</taxon>
        <taxon>Phaeolaceae</taxon>
        <taxon>Wolfiporia</taxon>
    </lineage>
</organism>
<feature type="region of interest" description="Disordered" evidence="8">
    <location>
        <begin position="17"/>
        <end position="57"/>
    </location>
</feature>
<evidence type="ECO:0000256" key="1">
    <source>
        <dbReference type="ARBA" id="ARBA00008645"/>
    </source>
</evidence>
<dbReference type="EMBL" id="KB468124">
    <property type="protein sequence ID" value="PCH42579.1"/>
    <property type="molecule type" value="Genomic_DNA"/>
</dbReference>
<feature type="active site" evidence="7">
    <location>
        <position position="188"/>
    </location>
</feature>
<evidence type="ECO:0000256" key="7">
    <source>
        <dbReference type="PIRSR" id="PIRSR022950-1"/>
    </source>
</evidence>
<comment type="catalytic activity">
    <reaction evidence="5">
        <text>[phosphatase 2A protein]-C-terminal L-leucine methyl ester + H2O = [phosphatase 2A protein]-C-terminal L-leucine + methanol + H(+)</text>
        <dbReference type="Rhea" id="RHEA:48548"/>
        <dbReference type="Rhea" id="RHEA-COMP:12134"/>
        <dbReference type="Rhea" id="RHEA-COMP:12135"/>
        <dbReference type="ChEBI" id="CHEBI:15377"/>
        <dbReference type="ChEBI" id="CHEBI:15378"/>
        <dbReference type="ChEBI" id="CHEBI:17790"/>
        <dbReference type="ChEBI" id="CHEBI:90516"/>
        <dbReference type="ChEBI" id="CHEBI:90517"/>
        <dbReference type="EC" id="3.1.1.89"/>
    </reaction>
</comment>
<evidence type="ECO:0000313" key="10">
    <source>
        <dbReference type="EMBL" id="PCH42579.1"/>
    </source>
</evidence>
<comment type="function">
    <text evidence="6">Demethylates proteins that have been reversibly carboxymethylated.</text>
</comment>
<dbReference type="Pfam" id="PF12697">
    <property type="entry name" value="Abhydrolase_6"/>
    <property type="match status" value="1"/>
</dbReference>
<dbReference type="AlphaFoldDB" id="A0A2H3JUK4"/>
<dbReference type="InterPro" id="IPR000073">
    <property type="entry name" value="AB_hydrolase_1"/>
</dbReference>
<feature type="domain" description="AB hydrolase-1" evidence="9">
    <location>
        <begin position="102"/>
        <end position="359"/>
    </location>
</feature>
<dbReference type="OrthoDB" id="194865at2759"/>
<sequence>MSDLYRSALQARIAKLPMLPPEDGEDDEESELADSIGSLPTGFGPAPMPSRSTRTKRAPNVNFAPISAAGYFEQATQADVSASGLDVRAYYTPPKFADGTVMVFHHGAGQSALTFACVAKEVTEISRGECGVLALDCRGHGKTARTTDTESTQEDFAIETLTTDLVNALKVIYPDPATAPTLLLAGHSLGGSVIVRACPLLQEANYRITGVAVLDIVEEFTLEALPMMNSLLDARPEGFDSQEAAIEWHVRTNAIRNPDSARVSIPAIIKPAPPDSPLSSPAFVWRTPLRSTAPYWTSWFTGLSGKFLAARTARLLVLAGAERLDKELMIGQMQGKFQLVVIPGVGHMLQEDDPTRLAEVLVEFWRRNERVIAGVKKVGER</sequence>
<evidence type="ECO:0000256" key="2">
    <source>
        <dbReference type="ARBA" id="ARBA00020672"/>
    </source>
</evidence>
<dbReference type="Proteomes" id="UP000218811">
    <property type="component" value="Unassembled WGS sequence"/>
</dbReference>
<dbReference type="STRING" id="742152.A0A2H3JUK4"/>
<dbReference type="PIRSF" id="PIRSF022950">
    <property type="entry name" value="PPase_methylesterase_euk"/>
    <property type="match status" value="1"/>
</dbReference>
<dbReference type="PANTHER" id="PTHR14189">
    <property type="entry name" value="PROTEIN PHOSPHATASE METHYLESTERASE-1 RELATED"/>
    <property type="match status" value="1"/>
</dbReference>
<feature type="active site" evidence="7">
    <location>
        <position position="215"/>
    </location>
</feature>
<evidence type="ECO:0000256" key="5">
    <source>
        <dbReference type="ARBA" id="ARBA00049203"/>
    </source>
</evidence>
<proteinExistence type="inferred from homology"/>
<name>A0A2H3JUK4_WOLCO</name>
<dbReference type="InterPro" id="IPR016812">
    <property type="entry name" value="PPase_methylesterase_euk"/>
</dbReference>
<reference evidence="10 11" key="1">
    <citation type="journal article" date="2012" name="Science">
        <title>The Paleozoic origin of enzymatic lignin decomposition reconstructed from 31 fungal genomes.</title>
        <authorList>
            <person name="Floudas D."/>
            <person name="Binder M."/>
            <person name="Riley R."/>
            <person name="Barry K."/>
            <person name="Blanchette R.A."/>
            <person name="Henrissat B."/>
            <person name="Martinez A.T."/>
            <person name="Otillar R."/>
            <person name="Spatafora J.W."/>
            <person name="Yadav J.S."/>
            <person name="Aerts A."/>
            <person name="Benoit I."/>
            <person name="Boyd A."/>
            <person name="Carlson A."/>
            <person name="Copeland A."/>
            <person name="Coutinho P.M."/>
            <person name="de Vries R.P."/>
            <person name="Ferreira P."/>
            <person name="Findley K."/>
            <person name="Foster B."/>
            <person name="Gaskell J."/>
            <person name="Glotzer D."/>
            <person name="Gorecki P."/>
            <person name="Heitman J."/>
            <person name="Hesse C."/>
            <person name="Hori C."/>
            <person name="Igarashi K."/>
            <person name="Jurgens J.A."/>
            <person name="Kallen N."/>
            <person name="Kersten P."/>
            <person name="Kohler A."/>
            <person name="Kuees U."/>
            <person name="Kumar T.K.A."/>
            <person name="Kuo A."/>
            <person name="LaButti K."/>
            <person name="Larrondo L.F."/>
            <person name="Lindquist E."/>
            <person name="Ling A."/>
            <person name="Lombard V."/>
            <person name="Lucas S."/>
            <person name="Lundell T."/>
            <person name="Martin R."/>
            <person name="McLaughlin D.J."/>
            <person name="Morgenstern I."/>
            <person name="Morin E."/>
            <person name="Murat C."/>
            <person name="Nagy L.G."/>
            <person name="Nolan M."/>
            <person name="Ohm R.A."/>
            <person name="Patyshakuliyeva A."/>
            <person name="Rokas A."/>
            <person name="Ruiz-Duenas F.J."/>
            <person name="Sabat G."/>
            <person name="Salamov A."/>
            <person name="Samejima M."/>
            <person name="Schmutz J."/>
            <person name="Slot J.C."/>
            <person name="St John F."/>
            <person name="Stenlid J."/>
            <person name="Sun H."/>
            <person name="Sun S."/>
            <person name="Syed K."/>
            <person name="Tsang A."/>
            <person name="Wiebenga A."/>
            <person name="Young D."/>
            <person name="Pisabarro A."/>
            <person name="Eastwood D.C."/>
            <person name="Martin F."/>
            <person name="Cullen D."/>
            <person name="Grigoriev I.V."/>
            <person name="Hibbett D.S."/>
        </authorList>
    </citation>
    <scope>NUCLEOTIDE SEQUENCE [LARGE SCALE GENOMIC DNA]</scope>
    <source>
        <strain evidence="10 11">MD-104</strain>
    </source>
</reference>
<evidence type="ECO:0000256" key="8">
    <source>
        <dbReference type="SAM" id="MobiDB-lite"/>
    </source>
</evidence>
<keyword evidence="11" id="KW-1185">Reference proteome</keyword>
<dbReference type="PANTHER" id="PTHR14189:SF0">
    <property type="entry name" value="PROTEIN PHOSPHATASE METHYLESTERASE 1"/>
    <property type="match status" value="1"/>
</dbReference>
<dbReference type="Gene3D" id="3.40.50.1820">
    <property type="entry name" value="alpha/beta hydrolase"/>
    <property type="match status" value="1"/>
</dbReference>
<evidence type="ECO:0000256" key="6">
    <source>
        <dbReference type="PIRNR" id="PIRNR022950"/>
    </source>
</evidence>
<keyword evidence="4 6" id="KW-0378">Hydrolase</keyword>
<evidence type="ECO:0000256" key="4">
    <source>
        <dbReference type="ARBA" id="ARBA00022801"/>
    </source>
</evidence>
<accession>A0A2H3JUK4</accession>
<dbReference type="GO" id="GO:0051723">
    <property type="term" value="F:protein methylesterase activity"/>
    <property type="evidence" value="ECO:0007669"/>
    <property type="project" value="UniProtKB-EC"/>
</dbReference>
<gene>
    <name evidence="10" type="ORF">WOLCODRAFT_137969</name>
</gene>
<dbReference type="SUPFAM" id="SSF53474">
    <property type="entry name" value="alpha/beta-Hydrolases"/>
    <property type="match status" value="1"/>
</dbReference>
<evidence type="ECO:0000313" key="11">
    <source>
        <dbReference type="Proteomes" id="UP000218811"/>
    </source>
</evidence>
<protein>
    <recommendedName>
        <fullName evidence="2 6">Protein phosphatase methylesterase 1</fullName>
        <shortName evidence="6">PME-1</shortName>
        <ecNumber evidence="6">3.1.1.-</ecNumber>
    </recommendedName>
</protein>
<keyword evidence="3 6" id="KW-0719">Serine esterase</keyword>